<reference evidence="1" key="1">
    <citation type="submission" date="2021-02" db="EMBL/GenBank/DDBJ databases">
        <authorList>
            <person name="Dougan E. K."/>
            <person name="Rhodes N."/>
            <person name="Thang M."/>
            <person name="Chan C."/>
        </authorList>
    </citation>
    <scope>NUCLEOTIDE SEQUENCE</scope>
</reference>
<organism evidence="1 2">
    <name type="scientific">Symbiodinium necroappetens</name>
    <dbReference type="NCBI Taxonomy" id="1628268"/>
    <lineage>
        <taxon>Eukaryota</taxon>
        <taxon>Sar</taxon>
        <taxon>Alveolata</taxon>
        <taxon>Dinophyceae</taxon>
        <taxon>Suessiales</taxon>
        <taxon>Symbiodiniaceae</taxon>
        <taxon>Symbiodinium</taxon>
    </lineage>
</organism>
<feature type="non-terminal residue" evidence="1">
    <location>
        <position position="1"/>
    </location>
</feature>
<dbReference type="Proteomes" id="UP000601435">
    <property type="component" value="Unassembled WGS sequence"/>
</dbReference>
<dbReference type="AlphaFoldDB" id="A0A812XL62"/>
<sequence>MATQREPGPGPIRKREWTSIAAKYLAGRRVILHTDGARAYKLKVDQVVHCNVVHKKTKVKKNGKVYWEKPRYTKIYDLMLPTGQKFKVTSGTQIIDRCWRHLRSHLQYTARAPGNPIMTRKMR</sequence>
<evidence type="ECO:0000313" key="2">
    <source>
        <dbReference type="Proteomes" id="UP000601435"/>
    </source>
</evidence>
<comment type="caution">
    <text evidence="1">The sequence shown here is derived from an EMBL/GenBank/DDBJ whole genome shotgun (WGS) entry which is preliminary data.</text>
</comment>
<accession>A0A812XL62</accession>
<dbReference type="OrthoDB" id="10469540at2759"/>
<gene>
    <name evidence="1" type="ORF">SNEC2469_LOCUS21467</name>
</gene>
<evidence type="ECO:0000313" key="1">
    <source>
        <dbReference type="EMBL" id="CAE7742054.1"/>
    </source>
</evidence>
<dbReference type="EMBL" id="CAJNJA010037956">
    <property type="protein sequence ID" value="CAE7742054.1"/>
    <property type="molecule type" value="Genomic_DNA"/>
</dbReference>
<protein>
    <submittedName>
        <fullName evidence="1">Uncharacterized protein</fullName>
    </submittedName>
</protein>
<proteinExistence type="predicted"/>
<keyword evidence="2" id="KW-1185">Reference proteome</keyword>
<name>A0A812XL62_9DINO</name>